<keyword evidence="2" id="KW-1185">Reference proteome</keyword>
<protein>
    <submittedName>
        <fullName evidence="1">Helix-turn-helix domain-containing protein</fullName>
    </submittedName>
</protein>
<dbReference type="AlphaFoldDB" id="A0A6N1AML1"/>
<sequence length="88" mass="9702">MPSFQPTLELLPFAEDGFIPVPSVADILGISIRTMNRAIRRGAFPGEIVRRGRGQGGERYLHRSQIEAALLANLIPSPRIKRPAPSKQ</sequence>
<dbReference type="EMBL" id="CP054619">
    <property type="protein sequence ID" value="QKS52921.1"/>
    <property type="molecule type" value="Genomic_DNA"/>
</dbReference>
<proteinExistence type="predicted"/>
<evidence type="ECO:0000313" key="2">
    <source>
        <dbReference type="Proteomes" id="UP000509702"/>
    </source>
</evidence>
<name>A0A6N1AML1_9PROT</name>
<dbReference type="Proteomes" id="UP000509702">
    <property type="component" value="Chromosome"/>
</dbReference>
<gene>
    <name evidence="1" type="ORF">HUE56_21485</name>
</gene>
<dbReference type="OrthoDB" id="10004545at2"/>
<dbReference type="KEGG" id="aoz:HUE56_21485"/>
<evidence type="ECO:0000313" key="1">
    <source>
        <dbReference type="EMBL" id="QKS52921.1"/>
    </source>
</evidence>
<accession>A0A6N1AML1</accession>
<reference evidence="1 2" key="1">
    <citation type="submission" date="2020-06" db="EMBL/GenBank/DDBJ databases">
        <title>Complete genome of Azosprillum oryzae KACC14407.</title>
        <authorList>
            <person name="Kim M."/>
            <person name="Park Y.-J."/>
            <person name="Shin J.-H."/>
        </authorList>
    </citation>
    <scope>NUCLEOTIDE SEQUENCE [LARGE SCALE GENOMIC DNA]</scope>
    <source>
        <strain evidence="1 2">KACC 14407</strain>
    </source>
</reference>
<organism evidence="1 2">
    <name type="scientific">Azospirillum oryzae</name>
    <dbReference type="NCBI Taxonomy" id="286727"/>
    <lineage>
        <taxon>Bacteria</taxon>
        <taxon>Pseudomonadati</taxon>
        <taxon>Pseudomonadota</taxon>
        <taxon>Alphaproteobacteria</taxon>
        <taxon>Rhodospirillales</taxon>
        <taxon>Azospirillaceae</taxon>
        <taxon>Azospirillum</taxon>
    </lineage>
</organism>